<evidence type="ECO:0000256" key="5">
    <source>
        <dbReference type="ARBA" id="ARBA00022692"/>
    </source>
</evidence>
<comment type="subcellular location">
    <subcellularLocation>
        <location evidence="1">Cell membrane</location>
        <topology evidence="1">Multi-pass membrane protein</topology>
    </subcellularLocation>
</comment>
<feature type="transmembrane region" description="Helical" evidence="8">
    <location>
        <begin position="73"/>
        <end position="94"/>
    </location>
</feature>
<protein>
    <submittedName>
        <fullName evidence="9">Permease</fullName>
    </submittedName>
</protein>
<sequence length="335" mass="35242">MTWAIAAKLLAILVAVAIGWAVGRMRWLGGGEAGSQPGEPGDPARVLANAAFYIFVPALLFRTTARLDTSALPWAFLGAFFAPVLVLIALLYAWQRWRRQPGENVVVPSVKAITAGFGNTLQVGLPVAAGVFGEQGLAIHIAVVSLHALCILTLLTSLVELDLARDRASGNLGATLLQTVRNTVIHPVVLPVLAGLAWNATDLPLPAVADEALQSLGTAVVPLCLTLIGMSLAYYGWPRTWRGLAGLVATKLLLMPAVVLAVAHWGLGLTGMPLAVIVMIAALPTGSNALIFAQRYRALEAEVTAATVVSTGLYVATAPLWLALLAWISPWQPPP</sequence>
<dbReference type="Pfam" id="PF03547">
    <property type="entry name" value="Mem_trans"/>
    <property type="match status" value="1"/>
</dbReference>
<evidence type="ECO:0000256" key="8">
    <source>
        <dbReference type="SAM" id="Phobius"/>
    </source>
</evidence>
<evidence type="ECO:0000256" key="2">
    <source>
        <dbReference type="ARBA" id="ARBA00010145"/>
    </source>
</evidence>
<dbReference type="PANTHER" id="PTHR36838:SF1">
    <property type="entry name" value="SLR1864 PROTEIN"/>
    <property type="match status" value="1"/>
</dbReference>
<evidence type="ECO:0000256" key="6">
    <source>
        <dbReference type="ARBA" id="ARBA00022989"/>
    </source>
</evidence>
<name>A0ABU1ZDL9_9BURK</name>
<keyword evidence="5 8" id="KW-0812">Transmembrane</keyword>
<keyword evidence="7 8" id="KW-0472">Membrane</keyword>
<comment type="caution">
    <text evidence="9">The sequence shown here is derived from an EMBL/GenBank/DDBJ whole genome shotgun (WGS) entry which is preliminary data.</text>
</comment>
<comment type="similarity">
    <text evidence="2">Belongs to the auxin efflux carrier (TC 2.A.69) family.</text>
</comment>
<feature type="transmembrane region" description="Helical" evidence="8">
    <location>
        <begin position="180"/>
        <end position="200"/>
    </location>
</feature>
<feature type="transmembrane region" description="Helical" evidence="8">
    <location>
        <begin position="137"/>
        <end position="159"/>
    </location>
</feature>
<keyword evidence="10" id="KW-1185">Reference proteome</keyword>
<feature type="transmembrane region" description="Helical" evidence="8">
    <location>
        <begin position="244"/>
        <end position="267"/>
    </location>
</feature>
<dbReference type="Proteomes" id="UP001180536">
    <property type="component" value="Unassembled WGS sequence"/>
</dbReference>
<organism evidence="9 10">
    <name type="scientific">Pelomonas aquatica</name>
    <dbReference type="NCBI Taxonomy" id="431058"/>
    <lineage>
        <taxon>Bacteria</taxon>
        <taxon>Pseudomonadati</taxon>
        <taxon>Pseudomonadota</taxon>
        <taxon>Betaproteobacteria</taxon>
        <taxon>Burkholderiales</taxon>
        <taxon>Sphaerotilaceae</taxon>
        <taxon>Roseateles</taxon>
    </lineage>
</organism>
<evidence type="ECO:0000256" key="4">
    <source>
        <dbReference type="ARBA" id="ARBA00022475"/>
    </source>
</evidence>
<dbReference type="EMBL" id="JAVDXQ010000005">
    <property type="protein sequence ID" value="MDR7298538.1"/>
    <property type="molecule type" value="Genomic_DNA"/>
</dbReference>
<evidence type="ECO:0000313" key="9">
    <source>
        <dbReference type="EMBL" id="MDR7298538.1"/>
    </source>
</evidence>
<feature type="transmembrane region" description="Helical" evidence="8">
    <location>
        <begin position="273"/>
        <end position="293"/>
    </location>
</feature>
<dbReference type="Gene3D" id="1.20.1530.20">
    <property type="match status" value="1"/>
</dbReference>
<dbReference type="RefSeq" id="WP_056875358.1">
    <property type="nucleotide sequence ID" value="NZ_JAVDXQ010000005.1"/>
</dbReference>
<feature type="transmembrane region" description="Helical" evidence="8">
    <location>
        <begin position="43"/>
        <end position="61"/>
    </location>
</feature>
<dbReference type="PANTHER" id="PTHR36838">
    <property type="entry name" value="AUXIN EFFLUX CARRIER FAMILY PROTEIN"/>
    <property type="match status" value="1"/>
</dbReference>
<keyword evidence="3" id="KW-0813">Transport</keyword>
<evidence type="ECO:0000256" key="3">
    <source>
        <dbReference type="ARBA" id="ARBA00022448"/>
    </source>
</evidence>
<keyword evidence="6 8" id="KW-1133">Transmembrane helix</keyword>
<evidence type="ECO:0000256" key="1">
    <source>
        <dbReference type="ARBA" id="ARBA00004651"/>
    </source>
</evidence>
<evidence type="ECO:0000313" key="10">
    <source>
        <dbReference type="Proteomes" id="UP001180536"/>
    </source>
</evidence>
<evidence type="ECO:0000256" key="7">
    <source>
        <dbReference type="ARBA" id="ARBA00023136"/>
    </source>
</evidence>
<keyword evidence="4" id="KW-1003">Cell membrane</keyword>
<reference evidence="9 10" key="1">
    <citation type="submission" date="2023-07" db="EMBL/GenBank/DDBJ databases">
        <title>Sorghum-associated microbial communities from plants grown in Nebraska, USA.</title>
        <authorList>
            <person name="Schachtman D."/>
        </authorList>
    </citation>
    <scope>NUCLEOTIDE SEQUENCE [LARGE SCALE GENOMIC DNA]</scope>
    <source>
        <strain evidence="9 10">BE310</strain>
    </source>
</reference>
<gene>
    <name evidence="9" type="ORF">J2X16_003901</name>
</gene>
<dbReference type="InterPro" id="IPR004776">
    <property type="entry name" value="Mem_transp_PIN-like"/>
</dbReference>
<accession>A0ABU1ZDL9</accession>
<dbReference type="InterPro" id="IPR038770">
    <property type="entry name" value="Na+/solute_symporter_sf"/>
</dbReference>
<feature type="transmembrane region" description="Helical" evidence="8">
    <location>
        <begin position="212"/>
        <end position="237"/>
    </location>
</feature>
<proteinExistence type="inferred from homology"/>
<feature type="transmembrane region" description="Helical" evidence="8">
    <location>
        <begin position="305"/>
        <end position="328"/>
    </location>
</feature>